<name>A0ABT2HUV7_9MICO</name>
<dbReference type="SUPFAM" id="SSF46955">
    <property type="entry name" value="Putative DNA-binding domain"/>
    <property type="match status" value="1"/>
</dbReference>
<evidence type="ECO:0000313" key="2">
    <source>
        <dbReference type="EMBL" id="MCT2041926.1"/>
    </source>
</evidence>
<dbReference type="Proteomes" id="UP001525379">
    <property type="component" value="Unassembled WGS sequence"/>
</dbReference>
<evidence type="ECO:0000259" key="1">
    <source>
        <dbReference type="Pfam" id="PF12728"/>
    </source>
</evidence>
<feature type="domain" description="Helix-turn-helix" evidence="1">
    <location>
        <begin position="9"/>
        <end position="53"/>
    </location>
</feature>
<proteinExistence type="predicted"/>
<gene>
    <name evidence="2" type="ORF">M3D15_01010</name>
</gene>
<dbReference type="InterPro" id="IPR009061">
    <property type="entry name" value="DNA-bd_dom_put_sf"/>
</dbReference>
<dbReference type="RefSeq" id="WP_260103662.1">
    <property type="nucleotide sequence ID" value="NZ_JALXSQ010000002.1"/>
</dbReference>
<dbReference type="Pfam" id="PF12728">
    <property type="entry name" value="HTH_17"/>
    <property type="match status" value="1"/>
</dbReference>
<organism evidence="2 3">
    <name type="scientific">Pseudoclavibacter albus</name>
    <dbReference type="NCBI Taxonomy" id="272241"/>
    <lineage>
        <taxon>Bacteria</taxon>
        <taxon>Bacillati</taxon>
        <taxon>Actinomycetota</taxon>
        <taxon>Actinomycetes</taxon>
        <taxon>Micrococcales</taxon>
        <taxon>Microbacteriaceae</taxon>
        <taxon>Pseudoclavibacter</taxon>
    </lineage>
</organism>
<dbReference type="InterPro" id="IPR010093">
    <property type="entry name" value="SinI_DNA-bd"/>
</dbReference>
<protein>
    <submittedName>
        <fullName evidence="2">Helix-turn-helix domain-containing protein</fullName>
    </submittedName>
</protein>
<evidence type="ECO:0000313" key="3">
    <source>
        <dbReference type="Proteomes" id="UP001525379"/>
    </source>
</evidence>
<reference evidence="2 3" key="1">
    <citation type="submission" date="2022-04" db="EMBL/GenBank/DDBJ databases">
        <title>Human microbiome associated bacterial genomes.</title>
        <authorList>
            <person name="Sandstrom S."/>
            <person name="Salamzade R."/>
            <person name="Kalan L.R."/>
        </authorList>
    </citation>
    <scope>NUCLEOTIDE SEQUENCE [LARGE SCALE GENOMIC DNA]</scope>
    <source>
        <strain evidence="3">p3-SID1799</strain>
    </source>
</reference>
<sequence length="66" mass="7461">MNTTLDPRWVTIPTAADCLKVSTKTIRRMIARGEIEARRIGPRLIRVRMDKLDSLGQPLAWNGGDK</sequence>
<dbReference type="EMBL" id="JALXSQ010000002">
    <property type="protein sequence ID" value="MCT2041926.1"/>
    <property type="molecule type" value="Genomic_DNA"/>
</dbReference>
<keyword evidence="3" id="KW-1185">Reference proteome</keyword>
<dbReference type="NCBIfam" id="TIGR01764">
    <property type="entry name" value="excise"/>
    <property type="match status" value="1"/>
</dbReference>
<accession>A0ABT2HUV7</accession>
<dbReference type="InterPro" id="IPR041657">
    <property type="entry name" value="HTH_17"/>
</dbReference>
<comment type="caution">
    <text evidence="2">The sequence shown here is derived from an EMBL/GenBank/DDBJ whole genome shotgun (WGS) entry which is preliminary data.</text>
</comment>